<dbReference type="Proteomes" id="UP000824120">
    <property type="component" value="Chromosome 9"/>
</dbReference>
<dbReference type="EMBL" id="JACXVP010000009">
    <property type="protein sequence ID" value="KAG5586951.1"/>
    <property type="molecule type" value="Genomic_DNA"/>
</dbReference>
<name>A0A9J5XH51_SOLCO</name>
<accession>A0A9J5XH51</accession>
<evidence type="ECO:0000313" key="2">
    <source>
        <dbReference type="Proteomes" id="UP000824120"/>
    </source>
</evidence>
<organism evidence="1 2">
    <name type="scientific">Solanum commersonii</name>
    <name type="common">Commerson's wild potato</name>
    <name type="synonym">Commerson's nightshade</name>
    <dbReference type="NCBI Taxonomy" id="4109"/>
    <lineage>
        <taxon>Eukaryota</taxon>
        <taxon>Viridiplantae</taxon>
        <taxon>Streptophyta</taxon>
        <taxon>Embryophyta</taxon>
        <taxon>Tracheophyta</taxon>
        <taxon>Spermatophyta</taxon>
        <taxon>Magnoliopsida</taxon>
        <taxon>eudicotyledons</taxon>
        <taxon>Gunneridae</taxon>
        <taxon>Pentapetalae</taxon>
        <taxon>asterids</taxon>
        <taxon>lamiids</taxon>
        <taxon>Solanales</taxon>
        <taxon>Solanaceae</taxon>
        <taxon>Solanoideae</taxon>
        <taxon>Solaneae</taxon>
        <taxon>Solanum</taxon>
    </lineage>
</organism>
<gene>
    <name evidence="1" type="ORF">H5410_047385</name>
</gene>
<proteinExistence type="predicted"/>
<dbReference type="AlphaFoldDB" id="A0A9J5XH51"/>
<protein>
    <submittedName>
        <fullName evidence="1">Uncharacterized protein</fullName>
    </submittedName>
</protein>
<sequence>MLELEEVVKNKLYFILEEAENNSSAGKNFSDDDKLNIAYSSDISKLSDPCGCRIAICTYKTIP</sequence>
<evidence type="ECO:0000313" key="1">
    <source>
        <dbReference type="EMBL" id="KAG5586951.1"/>
    </source>
</evidence>
<keyword evidence="2" id="KW-1185">Reference proteome</keyword>
<comment type="caution">
    <text evidence="1">The sequence shown here is derived from an EMBL/GenBank/DDBJ whole genome shotgun (WGS) entry which is preliminary data.</text>
</comment>
<reference evidence="1 2" key="1">
    <citation type="submission" date="2020-09" db="EMBL/GenBank/DDBJ databases">
        <title>De no assembly of potato wild relative species, Solanum commersonii.</title>
        <authorList>
            <person name="Cho K."/>
        </authorList>
    </citation>
    <scope>NUCLEOTIDE SEQUENCE [LARGE SCALE GENOMIC DNA]</scope>
    <source>
        <strain evidence="1">LZ3.2</strain>
        <tissue evidence="1">Leaf</tissue>
    </source>
</reference>